<protein>
    <submittedName>
        <fullName evidence="5">Tetratricopeptide repeat protein</fullName>
    </submittedName>
</protein>
<evidence type="ECO:0000313" key="5">
    <source>
        <dbReference type="EMBL" id="RXS96429.1"/>
    </source>
</evidence>
<dbReference type="AlphaFoldDB" id="A0A4Q1SGE1"/>
<evidence type="ECO:0000256" key="3">
    <source>
        <dbReference type="PROSITE-ProRule" id="PRU00339"/>
    </source>
</evidence>
<dbReference type="SUPFAM" id="SSF48452">
    <property type="entry name" value="TPR-like"/>
    <property type="match status" value="2"/>
</dbReference>
<dbReference type="InterPro" id="IPR019734">
    <property type="entry name" value="TPR_rpt"/>
</dbReference>
<comment type="caution">
    <text evidence="5">The sequence shown here is derived from an EMBL/GenBank/DDBJ whole genome shotgun (WGS) entry which is preliminary data.</text>
</comment>
<evidence type="ECO:0000256" key="4">
    <source>
        <dbReference type="SAM" id="SignalP"/>
    </source>
</evidence>
<organism evidence="5 6">
    <name type="scientific">Silvibacterium dinghuense</name>
    <dbReference type="NCBI Taxonomy" id="1560006"/>
    <lineage>
        <taxon>Bacteria</taxon>
        <taxon>Pseudomonadati</taxon>
        <taxon>Acidobacteriota</taxon>
        <taxon>Terriglobia</taxon>
        <taxon>Terriglobales</taxon>
        <taxon>Acidobacteriaceae</taxon>
        <taxon>Silvibacterium</taxon>
    </lineage>
</organism>
<keyword evidence="1" id="KW-0677">Repeat</keyword>
<dbReference type="InterPro" id="IPR013105">
    <property type="entry name" value="TPR_2"/>
</dbReference>
<keyword evidence="4" id="KW-0732">Signal</keyword>
<dbReference type="PANTHER" id="PTHR44216:SF3">
    <property type="entry name" value="PROTEIN O-MANNOSYL-TRANSFERASE TMTC2"/>
    <property type="match status" value="1"/>
</dbReference>
<name>A0A4Q1SGE1_9BACT</name>
<dbReference type="OrthoDB" id="115518at2"/>
<dbReference type="PROSITE" id="PS50005">
    <property type="entry name" value="TPR"/>
    <property type="match status" value="2"/>
</dbReference>
<keyword evidence="6" id="KW-1185">Reference proteome</keyword>
<feature type="signal peptide" evidence="4">
    <location>
        <begin position="1"/>
        <end position="23"/>
    </location>
</feature>
<dbReference type="GO" id="GO:0035269">
    <property type="term" value="P:protein O-linked glycosylation via mannose"/>
    <property type="evidence" value="ECO:0007669"/>
    <property type="project" value="TreeGrafter"/>
</dbReference>
<dbReference type="SMART" id="SM00028">
    <property type="entry name" value="TPR"/>
    <property type="match status" value="7"/>
</dbReference>
<gene>
    <name evidence="5" type="ORF">ESZ00_00220</name>
</gene>
<dbReference type="InterPro" id="IPR011990">
    <property type="entry name" value="TPR-like_helical_dom_sf"/>
</dbReference>
<dbReference type="Proteomes" id="UP000290253">
    <property type="component" value="Unassembled WGS sequence"/>
</dbReference>
<dbReference type="Pfam" id="PF13432">
    <property type="entry name" value="TPR_16"/>
    <property type="match status" value="3"/>
</dbReference>
<feature type="chain" id="PRO_5020763963" evidence="4">
    <location>
        <begin position="24"/>
        <end position="356"/>
    </location>
</feature>
<dbReference type="PANTHER" id="PTHR44216">
    <property type="entry name" value="PROTEIN O-MANNOSYL-TRANSFERASE TMTC2"/>
    <property type="match status" value="1"/>
</dbReference>
<feature type="repeat" description="TPR" evidence="3">
    <location>
        <begin position="65"/>
        <end position="98"/>
    </location>
</feature>
<proteinExistence type="predicted"/>
<evidence type="ECO:0000256" key="2">
    <source>
        <dbReference type="ARBA" id="ARBA00022803"/>
    </source>
</evidence>
<dbReference type="RefSeq" id="WP_129206178.1">
    <property type="nucleotide sequence ID" value="NZ_BMGU01000001.1"/>
</dbReference>
<dbReference type="InterPro" id="IPR052384">
    <property type="entry name" value="TMTC_O-mannosyltransferase"/>
</dbReference>
<sequence length="356" mass="39219">MRTQSKWLGAVLLALPMHGVLWAQGDAKSLDEQGMAQMRDGKFFAAQELFEQALRAGLPDDAAKAMVEAHLGESLAAQRLYDDAIRAFESALALDAGNREAQAGEVRSIVQSALALRAAGDRDGALAKLVEGRKAVPASVELMLDFGIQAEEMRIYKDADAALAQAHTLEPANLTVLYALARVELDEQKMPQAETHFREYLKAKPEDASAHYGLGHLLHMEIKDDEAKVELERSVTLQPRQTEAYYQLGEIALAMHQDAEAKADYEKVLAEDPHHGGAVTGMGILAFRAKDNAAAEKYLKQAVVDASDYPTAHRYYAMLLDRLGEHTQAEQEMTLARQLTEEQNRLAHGYEIQSPQ</sequence>
<reference evidence="5 6" key="1">
    <citation type="journal article" date="2016" name="Int. J. Syst. Evol. Microbiol.">
        <title>Acidipila dinghuensis sp. nov., an acidobacterium isolated from forest soil.</title>
        <authorList>
            <person name="Jiang Y.W."/>
            <person name="Wang J."/>
            <person name="Chen M.H."/>
            <person name="Lv Y.Y."/>
            <person name="Qiu L.H."/>
        </authorList>
    </citation>
    <scope>NUCLEOTIDE SEQUENCE [LARGE SCALE GENOMIC DNA]</scope>
    <source>
        <strain evidence="5 6">DHOF10</strain>
    </source>
</reference>
<feature type="repeat" description="TPR" evidence="3">
    <location>
        <begin position="242"/>
        <end position="275"/>
    </location>
</feature>
<dbReference type="GO" id="GO:0000030">
    <property type="term" value="F:mannosyltransferase activity"/>
    <property type="evidence" value="ECO:0007669"/>
    <property type="project" value="TreeGrafter"/>
</dbReference>
<dbReference type="Pfam" id="PF07719">
    <property type="entry name" value="TPR_2"/>
    <property type="match status" value="1"/>
</dbReference>
<evidence type="ECO:0000256" key="1">
    <source>
        <dbReference type="ARBA" id="ARBA00022737"/>
    </source>
</evidence>
<accession>A0A4Q1SGE1</accession>
<evidence type="ECO:0000313" key="6">
    <source>
        <dbReference type="Proteomes" id="UP000290253"/>
    </source>
</evidence>
<dbReference type="EMBL" id="SDMK01000001">
    <property type="protein sequence ID" value="RXS96429.1"/>
    <property type="molecule type" value="Genomic_DNA"/>
</dbReference>
<dbReference type="Gene3D" id="1.25.40.10">
    <property type="entry name" value="Tetratricopeptide repeat domain"/>
    <property type="match status" value="3"/>
</dbReference>
<keyword evidence="2 3" id="KW-0802">TPR repeat</keyword>